<dbReference type="PANTHER" id="PTHR43056">
    <property type="entry name" value="PEPTIDASE S9 PROLYL OLIGOPEPTIDASE"/>
    <property type="match status" value="1"/>
</dbReference>
<dbReference type="Gene3D" id="3.40.50.1820">
    <property type="entry name" value="alpha/beta hydrolase"/>
    <property type="match status" value="1"/>
</dbReference>
<dbReference type="InterPro" id="IPR000383">
    <property type="entry name" value="Xaa-Pro-like_dom"/>
</dbReference>
<reference evidence="3 4" key="1">
    <citation type="journal article" date="2023" name="G3 (Bethesda)">
        <title>A chromosome-level genome assembly of Zasmidium syzygii isolated from banana leaves.</title>
        <authorList>
            <person name="van Westerhoven A.C."/>
            <person name="Mehrabi R."/>
            <person name="Talebi R."/>
            <person name="Steentjes M.B.F."/>
            <person name="Corcolon B."/>
            <person name="Chong P.A."/>
            <person name="Kema G.H.J."/>
            <person name="Seidl M.F."/>
        </authorList>
    </citation>
    <scope>NUCLEOTIDE SEQUENCE [LARGE SCALE GENOMIC DNA]</scope>
    <source>
        <strain evidence="3 4">P124</strain>
    </source>
</reference>
<feature type="domain" description="Xaa-Pro dipeptidyl-peptidase C-terminal" evidence="2">
    <location>
        <begin position="327"/>
        <end position="566"/>
    </location>
</feature>
<dbReference type="Pfam" id="PF02129">
    <property type="entry name" value="Peptidase_S15"/>
    <property type="match status" value="1"/>
</dbReference>
<dbReference type="InterPro" id="IPR050585">
    <property type="entry name" value="Xaa-Pro_dipeptidyl-ppase/CocE"/>
</dbReference>
<gene>
    <name evidence="3" type="ORF">PRZ48_006959</name>
</gene>
<dbReference type="InterPro" id="IPR008979">
    <property type="entry name" value="Galactose-bd-like_sf"/>
</dbReference>
<sequence length="572" mass="63874">MPTLPLPKRATIKTRRNDTYDRIKDTYIPTRDGSELCADIFLPLAVVEGAKVPALLSMCPYGKDVHALEWGLPQTDIYAKMNAKIEPLGPDAALEALDPLVWSGELGYAVVRIDSRGVGGTPGMLDPWGLQRSTELGEDAEGNDLYDAIEWTASQPWCSGKVGMSGISYLGMVAWLAAQHQPPSLKAIVPWEAGNDLYFSLFRPGGISNTNFLTHWWNNCVVPYQHGRAEGVSETDLATQRVDFLKSLDWEFRSDGPFPVLERLRGFDKVQIPFYSSTNWMDSEVHAPGNILGYMWAATKPEWKYLETHSGDHINAYYGKDGLERQRRFLGYLLKDSGAVSGGPKDLPKVDLTIRKGATVFRRAEEDFPPPDTEYKEYFFSADDHLQEDDLKCANTDVVAQHEGLTESSFFTSSALEQDLEVLGFPYLELEVATAAKDMDIFVTLINVAPDGNLVVFEGNHAEPSVSVTRGYMRLTHRELDKERSTERLVILAHDNPLPVVPNERYKIKVPIQPTSMIFEKGHKIRIEIGARDSDTLLGVMRHEGGDRTGDRFAGTNTIFQGSKLVLPFVSR</sequence>
<dbReference type="Gene3D" id="1.10.3020.20">
    <property type="match status" value="1"/>
</dbReference>
<dbReference type="InterPro" id="IPR013736">
    <property type="entry name" value="Xaa-Pro_dipept_C"/>
</dbReference>
<dbReference type="Gene3D" id="2.60.120.260">
    <property type="entry name" value="Galactose-binding domain-like"/>
    <property type="match status" value="1"/>
</dbReference>
<name>A0ABR0EIY1_ZASCE</name>
<evidence type="ECO:0000259" key="2">
    <source>
        <dbReference type="SMART" id="SM00939"/>
    </source>
</evidence>
<accession>A0ABR0EIY1</accession>
<organism evidence="3 4">
    <name type="scientific">Zasmidium cellare</name>
    <name type="common">Wine cellar mold</name>
    <name type="synonym">Racodium cellare</name>
    <dbReference type="NCBI Taxonomy" id="395010"/>
    <lineage>
        <taxon>Eukaryota</taxon>
        <taxon>Fungi</taxon>
        <taxon>Dikarya</taxon>
        <taxon>Ascomycota</taxon>
        <taxon>Pezizomycotina</taxon>
        <taxon>Dothideomycetes</taxon>
        <taxon>Dothideomycetidae</taxon>
        <taxon>Mycosphaerellales</taxon>
        <taxon>Mycosphaerellaceae</taxon>
        <taxon>Zasmidium</taxon>
    </lineage>
</organism>
<dbReference type="InterPro" id="IPR029058">
    <property type="entry name" value="AB_hydrolase_fold"/>
</dbReference>
<dbReference type="Pfam" id="PF08530">
    <property type="entry name" value="PepX_C"/>
    <property type="match status" value="1"/>
</dbReference>
<dbReference type="Proteomes" id="UP001305779">
    <property type="component" value="Unassembled WGS sequence"/>
</dbReference>
<keyword evidence="4" id="KW-1185">Reference proteome</keyword>
<proteinExistence type="predicted"/>
<dbReference type="SUPFAM" id="SSF53474">
    <property type="entry name" value="alpha/beta-Hydrolases"/>
    <property type="match status" value="1"/>
</dbReference>
<evidence type="ECO:0000313" key="4">
    <source>
        <dbReference type="Proteomes" id="UP001305779"/>
    </source>
</evidence>
<keyword evidence="1" id="KW-0378">Hydrolase</keyword>
<dbReference type="NCBIfam" id="TIGR00976">
    <property type="entry name" value="CocE_NonD"/>
    <property type="match status" value="1"/>
</dbReference>
<evidence type="ECO:0000256" key="1">
    <source>
        <dbReference type="ARBA" id="ARBA00022801"/>
    </source>
</evidence>
<protein>
    <recommendedName>
        <fullName evidence="2">Xaa-Pro dipeptidyl-peptidase C-terminal domain-containing protein</fullName>
    </recommendedName>
</protein>
<dbReference type="EMBL" id="JAXOVC010000005">
    <property type="protein sequence ID" value="KAK4501153.1"/>
    <property type="molecule type" value="Genomic_DNA"/>
</dbReference>
<dbReference type="PANTHER" id="PTHR43056:SF10">
    <property type="entry name" value="COCE_NOND FAMILY, PUTATIVE (AFU_ORTHOLOGUE AFUA_7G00600)-RELATED"/>
    <property type="match status" value="1"/>
</dbReference>
<dbReference type="InterPro" id="IPR005674">
    <property type="entry name" value="CocE/Ser_esterase"/>
</dbReference>
<dbReference type="SMART" id="SM00939">
    <property type="entry name" value="PepX_C"/>
    <property type="match status" value="1"/>
</dbReference>
<evidence type="ECO:0000313" key="3">
    <source>
        <dbReference type="EMBL" id="KAK4501153.1"/>
    </source>
</evidence>
<dbReference type="SUPFAM" id="SSF49785">
    <property type="entry name" value="Galactose-binding domain-like"/>
    <property type="match status" value="1"/>
</dbReference>
<comment type="caution">
    <text evidence="3">The sequence shown here is derived from an EMBL/GenBank/DDBJ whole genome shotgun (WGS) entry which is preliminary data.</text>
</comment>